<name>A0ABN2EE25_9ACTN</name>
<keyword evidence="2" id="KW-0255">Endonuclease</keyword>
<dbReference type="InterPro" id="IPR011089">
    <property type="entry name" value="GmrSD_C"/>
</dbReference>
<feature type="domain" description="GmrSD restriction endonucleases C-terminal" evidence="1">
    <location>
        <begin position="136"/>
        <end position="269"/>
    </location>
</feature>
<dbReference type="PANTHER" id="PTHR24094">
    <property type="entry name" value="SECRETED PROTEIN"/>
    <property type="match status" value="1"/>
</dbReference>
<evidence type="ECO:0000259" key="1">
    <source>
        <dbReference type="Pfam" id="PF07510"/>
    </source>
</evidence>
<sequence>MPAFWAASYRGRRPAAVYGALRCRPHDRRAAASIRERPWRNLLPLSVRRRSFAVLPLILLLAPGCGFVRDVAAQQNPSPSPAPAGSITAELATLQVVAGRKSARGYDRGCGKAEACSFGPAWSDNHNGPGGHDGCDTRNNVLSRQLAQVTYKAGRKQCVVLSGQLLEPYTGKQVQFRKAEASKVQIDHIYPLARAWDLGASNWPLQRRVDFANDLTDNLLAVDGSANASKSDQGPGEWLPINKAYRCTYVLRYLHVANKYDLPITRDDQQSAKVIARTC</sequence>
<dbReference type="PANTHER" id="PTHR24094:SF15">
    <property type="entry name" value="AMP-DEPENDENT SYNTHETASE_LIGASE DOMAIN-CONTAINING PROTEIN-RELATED"/>
    <property type="match status" value="1"/>
</dbReference>
<keyword evidence="2" id="KW-0540">Nuclease</keyword>
<proteinExistence type="predicted"/>
<dbReference type="EMBL" id="BAAAOS010000053">
    <property type="protein sequence ID" value="GAA1603932.1"/>
    <property type="molecule type" value="Genomic_DNA"/>
</dbReference>
<keyword evidence="2" id="KW-0378">Hydrolase</keyword>
<dbReference type="Proteomes" id="UP001500393">
    <property type="component" value="Unassembled WGS sequence"/>
</dbReference>
<dbReference type="Pfam" id="PF07510">
    <property type="entry name" value="GmrSD_C"/>
    <property type="match status" value="1"/>
</dbReference>
<comment type="caution">
    <text evidence="2">The sequence shown here is derived from an EMBL/GenBank/DDBJ whole genome shotgun (WGS) entry which is preliminary data.</text>
</comment>
<evidence type="ECO:0000313" key="3">
    <source>
        <dbReference type="Proteomes" id="UP001500393"/>
    </source>
</evidence>
<protein>
    <submittedName>
        <fullName evidence="2">HNH endonuclease family protein</fullName>
    </submittedName>
</protein>
<accession>A0ABN2EE25</accession>
<dbReference type="GO" id="GO:0004519">
    <property type="term" value="F:endonuclease activity"/>
    <property type="evidence" value="ECO:0007669"/>
    <property type="project" value="UniProtKB-KW"/>
</dbReference>
<reference evidence="2 3" key="1">
    <citation type="journal article" date="2019" name="Int. J. Syst. Evol. Microbiol.">
        <title>The Global Catalogue of Microorganisms (GCM) 10K type strain sequencing project: providing services to taxonomists for standard genome sequencing and annotation.</title>
        <authorList>
            <consortium name="The Broad Institute Genomics Platform"/>
            <consortium name="The Broad Institute Genome Sequencing Center for Infectious Disease"/>
            <person name="Wu L."/>
            <person name="Ma J."/>
        </authorList>
    </citation>
    <scope>NUCLEOTIDE SEQUENCE [LARGE SCALE GENOMIC DNA]</scope>
    <source>
        <strain evidence="2 3">JCM 14969</strain>
    </source>
</reference>
<organism evidence="2 3">
    <name type="scientific">Kribbella sancticallisti</name>
    <dbReference type="NCBI Taxonomy" id="460087"/>
    <lineage>
        <taxon>Bacteria</taxon>
        <taxon>Bacillati</taxon>
        <taxon>Actinomycetota</taxon>
        <taxon>Actinomycetes</taxon>
        <taxon>Propionibacteriales</taxon>
        <taxon>Kribbellaceae</taxon>
        <taxon>Kribbella</taxon>
    </lineage>
</organism>
<gene>
    <name evidence="2" type="ORF">GCM10009789_67440</name>
</gene>
<evidence type="ECO:0000313" key="2">
    <source>
        <dbReference type="EMBL" id="GAA1603932.1"/>
    </source>
</evidence>
<keyword evidence="3" id="KW-1185">Reference proteome</keyword>